<accession>A0ACC1D132</accession>
<sequence>MWREVANEININERNVRRKWKNMRAYFSRALKKIQHPKSGDGADNIVTSQWTFFEQLKFLKRTVSASERDFNFSITNPPSQSSEPSLNEEPIASITEDFPDIQESLTSGDYNTASAAATSNSSHASRKKRKNYNINSLVEQNHQILELEKRKTTIFEKECNSQPNSDMLVFKSLVSYMANIPMI</sequence>
<gene>
    <name evidence="1" type="ORF">K1T71_007438</name>
</gene>
<evidence type="ECO:0000313" key="2">
    <source>
        <dbReference type="Proteomes" id="UP000824533"/>
    </source>
</evidence>
<organism evidence="1 2">
    <name type="scientific">Dendrolimus kikuchii</name>
    <dbReference type="NCBI Taxonomy" id="765133"/>
    <lineage>
        <taxon>Eukaryota</taxon>
        <taxon>Metazoa</taxon>
        <taxon>Ecdysozoa</taxon>
        <taxon>Arthropoda</taxon>
        <taxon>Hexapoda</taxon>
        <taxon>Insecta</taxon>
        <taxon>Pterygota</taxon>
        <taxon>Neoptera</taxon>
        <taxon>Endopterygota</taxon>
        <taxon>Lepidoptera</taxon>
        <taxon>Glossata</taxon>
        <taxon>Ditrysia</taxon>
        <taxon>Bombycoidea</taxon>
        <taxon>Lasiocampidae</taxon>
        <taxon>Dendrolimus</taxon>
    </lineage>
</organism>
<keyword evidence="2" id="KW-1185">Reference proteome</keyword>
<proteinExistence type="predicted"/>
<name>A0ACC1D132_9NEOP</name>
<evidence type="ECO:0000313" key="1">
    <source>
        <dbReference type="EMBL" id="KAJ0177429.1"/>
    </source>
</evidence>
<dbReference type="Proteomes" id="UP000824533">
    <property type="component" value="Linkage Group LG12"/>
</dbReference>
<dbReference type="EMBL" id="CM034398">
    <property type="protein sequence ID" value="KAJ0177429.1"/>
    <property type="molecule type" value="Genomic_DNA"/>
</dbReference>
<protein>
    <submittedName>
        <fullName evidence="1">Uncharacterized protein</fullName>
    </submittedName>
</protein>
<comment type="caution">
    <text evidence="1">The sequence shown here is derived from an EMBL/GenBank/DDBJ whole genome shotgun (WGS) entry which is preliminary data.</text>
</comment>
<reference evidence="1 2" key="1">
    <citation type="journal article" date="2021" name="Front. Genet.">
        <title>Chromosome-Level Genome Assembly Reveals Significant Gene Expansion in the Toll and IMD Signaling Pathways of Dendrolimus kikuchii.</title>
        <authorList>
            <person name="Zhou J."/>
            <person name="Wu P."/>
            <person name="Xiong Z."/>
            <person name="Liu N."/>
            <person name="Zhao N."/>
            <person name="Ji M."/>
            <person name="Qiu Y."/>
            <person name="Yang B."/>
        </authorList>
    </citation>
    <scope>NUCLEOTIDE SEQUENCE [LARGE SCALE GENOMIC DNA]</scope>
    <source>
        <strain evidence="1">Ann1</strain>
    </source>
</reference>